<feature type="binding site" evidence="7">
    <location>
        <begin position="108"/>
        <end position="114"/>
    </location>
    <ligand>
        <name>ATP</name>
        <dbReference type="ChEBI" id="CHEBI:30616"/>
    </ligand>
</feature>
<dbReference type="InterPro" id="IPR004101">
    <property type="entry name" value="Mur_ligase_C"/>
</dbReference>
<dbReference type="HAMAP" id="MF_00639">
    <property type="entry name" value="MurD"/>
    <property type="match status" value="1"/>
</dbReference>
<keyword evidence="6 7" id="KW-0067">ATP-binding</keyword>
<dbReference type="EC" id="6.3.2.9" evidence="7 8"/>
<dbReference type="Pfam" id="PF02875">
    <property type="entry name" value="Mur_ligase_C"/>
    <property type="match status" value="1"/>
</dbReference>
<dbReference type="NCBIfam" id="TIGR01087">
    <property type="entry name" value="murD"/>
    <property type="match status" value="1"/>
</dbReference>
<dbReference type="EMBL" id="LRRQ01000028">
    <property type="protein sequence ID" value="OAM91391.1"/>
    <property type="molecule type" value="Genomic_DNA"/>
</dbReference>
<evidence type="ECO:0000259" key="10">
    <source>
        <dbReference type="Pfam" id="PF08245"/>
    </source>
</evidence>
<dbReference type="RefSeq" id="WP_068768831.1">
    <property type="nucleotide sequence ID" value="NZ_CP109796.1"/>
</dbReference>
<keyword evidence="7 8" id="KW-0573">Peptidoglycan synthesis</keyword>
<comment type="pathway">
    <text evidence="2 7 8">Cell wall biogenesis; peptidoglycan biosynthesis.</text>
</comment>
<keyword evidence="12" id="KW-1185">Reference proteome</keyword>
<comment type="similarity">
    <text evidence="7">Belongs to the MurCDEF family.</text>
</comment>
<dbReference type="GO" id="GO:0005737">
    <property type="term" value="C:cytoplasm"/>
    <property type="evidence" value="ECO:0007669"/>
    <property type="project" value="UniProtKB-SubCell"/>
</dbReference>
<evidence type="ECO:0000256" key="5">
    <source>
        <dbReference type="ARBA" id="ARBA00022741"/>
    </source>
</evidence>
<feature type="domain" description="Mur ligase C-terminal" evidence="9">
    <location>
        <begin position="288"/>
        <end position="399"/>
    </location>
</feature>
<evidence type="ECO:0000256" key="3">
    <source>
        <dbReference type="ARBA" id="ARBA00022490"/>
    </source>
</evidence>
<feature type="domain" description="Mur ligase central" evidence="10">
    <location>
        <begin position="106"/>
        <end position="206"/>
    </location>
</feature>
<dbReference type="Pfam" id="PF08245">
    <property type="entry name" value="Mur_ligase_M"/>
    <property type="match status" value="1"/>
</dbReference>
<dbReference type="PANTHER" id="PTHR43692:SF1">
    <property type="entry name" value="UDP-N-ACETYLMURAMOYLALANINE--D-GLUTAMATE LIGASE"/>
    <property type="match status" value="1"/>
</dbReference>
<keyword evidence="4 7" id="KW-0436">Ligase</keyword>
<dbReference type="InterPro" id="IPR013221">
    <property type="entry name" value="Mur_ligase_cen"/>
</dbReference>
<dbReference type="SUPFAM" id="SSF51984">
    <property type="entry name" value="MurCD N-terminal domain"/>
    <property type="match status" value="1"/>
</dbReference>
<comment type="subcellular location">
    <subcellularLocation>
        <location evidence="1 7 8">Cytoplasm</location>
    </subcellularLocation>
</comment>
<dbReference type="SUPFAM" id="SSF53623">
    <property type="entry name" value="MurD-like peptide ligases, catalytic domain"/>
    <property type="match status" value="1"/>
</dbReference>
<dbReference type="Gene3D" id="3.40.1190.10">
    <property type="entry name" value="Mur-like, catalytic domain"/>
    <property type="match status" value="1"/>
</dbReference>
<evidence type="ECO:0000256" key="7">
    <source>
        <dbReference type="HAMAP-Rule" id="MF_00639"/>
    </source>
</evidence>
<proteinExistence type="inferred from homology"/>
<dbReference type="InterPro" id="IPR005762">
    <property type="entry name" value="MurD"/>
</dbReference>
<keyword evidence="7 8" id="KW-0131">Cell cycle</keyword>
<dbReference type="Gene3D" id="3.40.50.720">
    <property type="entry name" value="NAD(P)-binding Rossmann-like Domain"/>
    <property type="match status" value="1"/>
</dbReference>
<comment type="catalytic activity">
    <reaction evidence="7 8">
        <text>UDP-N-acetyl-alpha-D-muramoyl-L-alanine + D-glutamate + ATP = UDP-N-acetyl-alpha-D-muramoyl-L-alanyl-D-glutamate + ADP + phosphate + H(+)</text>
        <dbReference type="Rhea" id="RHEA:16429"/>
        <dbReference type="ChEBI" id="CHEBI:15378"/>
        <dbReference type="ChEBI" id="CHEBI:29986"/>
        <dbReference type="ChEBI" id="CHEBI:30616"/>
        <dbReference type="ChEBI" id="CHEBI:43474"/>
        <dbReference type="ChEBI" id="CHEBI:83898"/>
        <dbReference type="ChEBI" id="CHEBI:83900"/>
        <dbReference type="ChEBI" id="CHEBI:456216"/>
        <dbReference type="EC" id="6.3.2.9"/>
    </reaction>
</comment>
<reference evidence="11 12" key="1">
    <citation type="submission" date="2016-01" db="EMBL/GenBank/DDBJ databases">
        <title>High potential of lignocellulose degradation of a new Verrucomicrobia species.</title>
        <authorList>
            <person name="Wang Y."/>
            <person name="Shi Y."/>
            <person name="Qiu Z."/>
            <person name="Liu S."/>
            <person name="Yang H."/>
        </authorList>
    </citation>
    <scope>NUCLEOTIDE SEQUENCE [LARGE SCALE GENOMIC DNA]</scope>
    <source>
        <strain evidence="11 12">TSB47</strain>
    </source>
</reference>
<organism evidence="11 12">
    <name type="scientific">Termitidicoccus mucosus</name>
    <dbReference type="NCBI Taxonomy" id="1184151"/>
    <lineage>
        <taxon>Bacteria</taxon>
        <taxon>Pseudomonadati</taxon>
        <taxon>Verrucomicrobiota</taxon>
        <taxon>Opitutia</taxon>
        <taxon>Opitutales</taxon>
        <taxon>Opitutaceae</taxon>
        <taxon>Termitidicoccus</taxon>
    </lineage>
</organism>
<dbReference type="Gene3D" id="3.90.190.20">
    <property type="entry name" value="Mur ligase, C-terminal domain"/>
    <property type="match status" value="1"/>
</dbReference>
<dbReference type="SUPFAM" id="SSF53244">
    <property type="entry name" value="MurD-like peptide ligases, peptide-binding domain"/>
    <property type="match status" value="1"/>
</dbReference>
<comment type="function">
    <text evidence="7 8">Cell wall formation. Catalyzes the addition of glutamate to the nucleotide precursor UDP-N-acetylmuramoyl-L-alanine (UMA).</text>
</comment>
<evidence type="ECO:0000256" key="8">
    <source>
        <dbReference type="RuleBase" id="RU003664"/>
    </source>
</evidence>
<gene>
    <name evidence="7" type="primary">murD</name>
    <name evidence="11" type="ORF">AW736_03255</name>
</gene>
<protein>
    <recommendedName>
        <fullName evidence="7 8">UDP-N-acetylmuramoylalanine--D-glutamate ligase</fullName>
        <ecNumber evidence="7 8">6.3.2.9</ecNumber>
    </recommendedName>
    <alternativeName>
        <fullName evidence="7">D-glutamic acid-adding enzyme</fullName>
    </alternativeName>
    <alternativeName>
        <fullName evidence="7">UDP-N-acetylmuramoyl-L-alanyl-D-glutamate synthetase</fullName>
    </alternativeName>
</protein>
<dbReference type="PANTHER" id="PTHR43692">
    <property type="entry name" value="UDP-N-ACETYLMURAMOYLALANINE--D-GLUTAMATE LIGASE"/>
    <property type="match status" value="1"/>
</dbReference>
<evidence type="ECO:0000256" key="6">
    <source>
        <dbReference type="ARBA" id="ARBA00022840"/>
    </source>
</evidence>
<keyword evidence="5 7" id="KW-0547">Nucleotide-binding</keyword>
<dbReference type="UniPathway" id="UPA00219"/>
<name>A0A178INW6_9BACT</name>
<dbReference type="Proteomes" id="UP000078486">
    <property type="component" value="Unassembled WGS sequence"/>
</dbReference>
<evidence type="ECO:0000256" key="1">
    <source>
        <dbReference type="ARBA" id="ARBA00004496"/>
    </source>
</evidence>
<evidence type="ECO:0000313" key="11">
    <source>
        <dbReference type="EMBL" id="OAM91391.1"/>
    </source>
</evidence>
<evidence type="ECO:0000256" key="2">
    <source>
        <dbReference type="ARBA" id="ARBA00004752"/>
    </source>
</evidence>
<dbReference type="InterPro" id="IPR036615">
    <property type="entry name" value="Mur_ligase_C_dom_sf"/>
</dbReference>
<evidence type="ECO:0000259" key="9">
    <source>
        <dbReference type="Pfam" id="PF02875"/>
    </source>
</evidence>
<dbReference type="GO" id="GO:0008764">
    <property type="term" value="F:UDP-N-acetylmuramoylalanine-D-glutamate ligase activity"/>
    <property type="evidence" value="ECO:0007669"/>
    <property type="project" value="UniProtKB-UniRule"/>
</dbReference>
<dbReference type="STRING" id="1184151.AW736_03255"/>
<dbReference type="InterPro" id="IPR036565">
    <property type="entry name" value="Mur-like_cat_sf"/>
</dbReference>
<dbReference type="GO" id="GO:0051301">
    <property type="term" value="P:cell division"/>
    <property type="evidence" value="ECO:0007669"/>
    <property type="project" value="UniProtKB-KW"/>
</dbReference>
<accession>A0A178INW6</accession>
<dbReference type="GO" id="GO:0009252">
    <property type="term" value="P:peptidoglycan biosynthetic process"/>
    <property type="evidence" value="ECO:0007669"/>
    <property type="project" value="UniProtKB-UniRule"/>
</dbReference>
<keyword evidence="7 8" id="KW-0133">Cell shape</keyword>
<dbReference type="OrthoDB" id="9809796at2"/>
<dbReference type="GO" id="GO:0071555">
    <property type="term" value="P:cell wall organization"/>
    <property type="evidence" value="ECO:0007669"/>
    <property type="project" value="UniProtKB-KW"/>
</dbReference>
<keyword evidence="3 7" id="KW-0963">Cytoplasm</keyword>
<keyword evidence="7 8" id="KW-0132">Cell division</keyword>
<evidence type="ECO:0000256" key="4">
    <source>
        <dbReference type="ARBA" id="ARBA00022598"/>
    </source>
</evidence>
<dbReference type="AlphaFoldDB" id="A0A178INW6"/>
<keyword evidence="7 8" id="KW-0961">Cell wall biogenesis/degradation</keyword>
<comment type="caution">
    <text evidence="11">The sequence shown here is derived from an EMBL/GenBank/DDBJ whole genome shotgun (WGS) entry which is preliminary data.</text>
</comment>
<evidence type="ECO:0000313" key="12">
    <source>
        <dbReference type="Proteomes" id="UP000078486"/>
    </source>
</evidence>
<sequence length="431" mass="46736">MPFLIHDFIKPLLAQPVAVLGGGVSGRAVMVLLEKLGAQGALFDERQEGARREFTEADARAHRLVVFSPGFVPAHPWLETARAAGCECLGELDFAALFWRGTIIAITGTNGKTTLTEFLTHALQSTKRHAGATGNVGHPFSALVAEREGGVFDEIAVCEVSSFQAEVFKYFRADSAFWINIAEDHLERHPGMAAYFEAKWRLFDRTVGGVMLAGSSVRRFAESCGRVLPPDACVETEGQPADVLLRGTVFEHYPQRENFLMAAAWWHRAGLPETALYEAARSFRPARHRLSRVAERGGVTWWNDSKATNFHAVEGALTRFTAPVLLIAGGKSKGGDIAAFVARIAPRVKHAFLIGDTAPVLAAACRARGVPHTSCATLAYAVQQAAENAAGGDAVLLSPGFASFDMFRSYQDRGDQFEQLVRDLPAPSISN</sequence>
<dbReference type="GO" id="GO:0008360">
    <property type="term" value="P:regulation of cell shape"/>
    <property type="evidence" value="ECO:0007669"/>
    <property type="project" value="UniProtKB-KW"/>
</dbReference>
<dbReference type="GO" id="GO:0005524">
    <property type="term" value="F:ATP binding"/>
    <property type="evidence" value="ECO:0007669"/>
    <property type="project" value="UniProtKB-UniRule"/>
</dbReference>